<reference evidence="2" key="2">
    <citation type="journal article" date="2021" name="PeerJ">
        <title>Extensive microbial diversity within the chicken gut microbiome revealed by metagenomics and culture.</title>
        <authorList>
            <person name="Gilroy R."/>
            <person name="Ravi A."/>
            <person name="Getino M."/>
            <person name="Pursley I."/>
            <person name="Horton D.L."/>
            <person name="Alikhan N.F."/>
            <person name="Baker D."/>
            <person name="Gharbi K."/>
            <person name="Hall N."/>
            <person name="Watson M."/>
            <person name="Adriaenssens E.M."/>
            <person name="Foster-Nyarko E."/>
            <person name="Jarju S."/>
            <person name="Secka A."/>
            <person name="Antonio M."/>
            <person name="Oren A."/>
            <person name="Chaudhuri R.R."/>
            <person name="La Ragione R."/>
            <person name="Hildebrand F."/>
            <person name="Pallen M.J."/>
        </authorList>
    </citation>
    <scope>NUCLEOTIDE SEQUENCE</scope>
    <source>
        <strain evidence="2">CHK195-11698</strain>
    </source>
</reference>
<reference evidence="2" key="1">
    <citation type="submission" date="2020-10" db="EMBL/GenBank/DDBJ databases">
        <authorList>
            <person name="Gilroy R."/>
        </authorList>
    </citation>
    <scope>NUCLEOTIDE SEQUENCE</scope>
    <source>
        <strain evidence="2">CHK195-11698</strain>
    </source>
</reference>
<name>A0A9D1HNB6_9FIRM</name>
<dbReference type="AlphaFoldDB" id="A0A9D1HNB6"/>
<dbReference type="Proteomes" id="UP000824175">
    <property type="component" value="Unassembled WGS sequence"/>
</dbReference>
<evidence type="ECO:0000259" key="1">
    <source>
        <dbReference type="Pfam" id="PF19993"/>
    </source>
</evidence>
<evidence type="ECO:0000313" key="2">
    <source>
        <dbReference type="EMBL" id="HIU12464.1"/>
    </source>
</evidence>
<feature type="domain" description="Double-GTPase 2" evidence="1">
    <location>
        <begin position="10"/>
        <end position="136"/>
    </location>
</feature>
<evidence type="ECO:0000313" key="3">
    <source>
        <dbReference type="Proteomes" id="UP000824175"/>
    </source>
</evidence>
<dbReference type="InterPro" id="IPR045528">
    <property type="entry name" value="DO-GTPase2"/>
</dbReference>
<proteinExistence type="predicted"/>
<organism evidence="2 3">
    <name type="scientific">Candidatus Fimiplasma intestinipullorum</name>
    <dbReference type="NCBI Taxonomy" id="2840825"/>
    <lineage>
        <taxon>Bacteria</taxon>
        <taxon>Bacillati</taxon>
        <taxon>Bacillota</taxon>
        <taxon>Clostridia</taxon>
        <taxon>Eubacteriales</taxon>
        <taxon>Candidatus Fimiplasma</taxon>
    </lineage>
</organism>
<gene>
    <name evidence="2" type="ORF">IAD15_00085</name>
</gene>
<accession>A0A9D1HNB6</accession>
<dbReference type="InterPro" id="IPR027417">
    <property type="entry name" value="P-loop_NTPase"/>
</dbReference>
<dbReference type="EMBL" id="DVMJ01000001">
    <property type="protein sequence ID" value="HIU12464.1"/>
    <property type="molecule type" value="Genomic_DNA"/>
</dbReference>
<dbReference type="Pfam" id="PF19993">
    <property type="entry name" value="DO-GTPase2"/>
    <property type="match status" value="1"/>
</dbReference>
<dbReference type="SUPFAM" id="SSF52540">
    <property type="entry name" value="P-loop containing nucleoside triphosphate hydrolases"/>
    <property type="match status" value="1"/>
</dbReference>
<comment type="caution">
    <text evidence="2">The sequence shown here is derived from an EMBL/GenBank/DDBJ whole genome shotgun (WGS) entry which is preliminary data.</text>
</comment>
<dbReference type="Gene3D" id="3.40.50.300">
    <property type="entry name" value="P-loop containing nucleotide triphosphate hydrolases"/>
    <property type="match status" value="1"/>
</dbReference>
<sequence>MNNQNVNILMLGGKRCGKTTVLASMCNEINKALAGTGMEISILDERTRQDLANARIKIQQKLEIFKTPLTRIEMDDNPTSAQKTYSFRLTINGKGTGIPFEMHDIPGEWLTDAHQEQVKALIHNCQVIIIAIDTPYLFSKMTGKGYGAYHEEYNKPLEITNFFKNSLSVSDIQDRMILFVPIKCERYYHLTNTPQLNVFNRNYMRELVNAVSFGYQELILYLRSTQALASSCTIAITPILSAGGIDFVRFRKDEKTGRMVALYQEPEFLDPRERGYSPRFCEQPMVYALTYILVQAQLNMKVKNPLFQVSNNVISGRSQNEVQVALNTLRQKLKRSSGLYAQDGYFIIQNPRGI</sequence>
<protein>
    <recommendedName>
        <fullName evidence="1">Double-GTPase 2 domain-containing protein</fullName>
    </recommendedName>
</protein>